<organism evidence="1 2">
    <name type="scientific">Pleurotus ostreatus (strain PC15)</name>
    <name type="common">Oyster mushroom</name>
    <dbReference type="NCBI Taxonomy" id="1137138"/>
    <lineage>
        <taxon>Eukaryota</taxon>
        <taxon>Fungi</taxon>
        <taxon>Dikarya</taxon>
        <taxon>Basidiomycota</taxon>
        <taxon>Agaricomycotina</taxon>
        <taxon>Agaricomycetes</taxon>
        <taxon>Agaricomycetidae</taxon>
        <taxon>Agaricales</taxon>
        <taxon>Pleurotineae</taxon>
        <taxon>Pleurotaceae</taxon>
        <taxon>Pleurotus</taxon>
    </lineage>
</organism>
<accession>A0A067NS49</accession>
<dbReference type="AlphaFoldDB" id="A0A067NS49"/>
<evidence type="ECO:0000313" key="2">
    <source>
        <dbReference type="Proteomes" id="UP000027073"/>
    </source>
</evidence>
<dbReference type="Proteomes" id="UP000027073">
    <property type="component" value="Unassembled WGS sequence"/>
</dbReference>
<evidence type="ECO:0000313" key="1">
    <source>
        <dbReference type="EMBL" id="KDQ26927.1"/>
    </source>
</evidence>
<dbReference type="VEuPathDB" id="FungiDB:PLEOSDRAFT_168789"/>
<proteinExistence type="predicted"/>
<dbReference type="EMBL" id="KL198009">
    <property type="protein sequence ID" value="KDQ26927.1"/>
    <property type="molecule type" value="Genomic_DNA"/>
</dbReference>
<protein>
    <submittedName>
        <fullName evidence="1">Uncharacterized protein</fullName>
    </submittedName>
</protein>
<reference evidence="2" key="1">
    <citation type="journal article" date="2014" name="Proc. Natl. Acad. Sci. U.S.A.">
        <title>Extensive sampling of basidiomycete genomes demonstrates inadequacy of the white-rot/brown-rot paradigm for wood decay fungi.</title>
        <authorList>
            <person name="Riley R."/>
            <person name="Salamov A.A."/>
            <person name="Brown D.W."/>
            <person name="Nagy L.G."/>
            <person name="Floudas D."/>
            <person name="Held B.W."/>
            <person name="Levasseur A."/>
            <person name="Lombard V."/>
            <person name="Morin E."/>
            <person name="Otillar R."/>
            <person name="Lindquist E.A."/>
            <person name="Sun H."/>
            <person name="LaButti K.M."/>
            <person name="Schmutz J."/>
            <person name="Jabbour D."/>
            <person name="Luo H."/>
            <person name="Baker S.E."/>
            <person name="Pisabarro A.G."/>
            <person name="Walton J.D."/>
            <person name="Blanchette R.A."/>
            <person name="Henrissat B."/>
            <person name="Martin F."/>
            <person name="Cullen D."/>
            <person name="Hibbett D.S."/>
            <person name="Grigoriev I.V."/>
        </authorList>
    </citation>
    <scope>NUCLEOTIDE SEQUENCE [LARGE SCALE GENOMIC DNA]</scope>
    <source>
        <strain evidence="2">PC15</strain>
    </source>
</reference>
<gene>
    <name evidence="1" type="ORF">PLEOSDRAFT_168789</name>
</gene>
<sequence length="141" mass="15132">MPMPIPYTTVTNRGDLIMHTYTYMFCCSVRFRKRPSSVDIYILVPVSYKRCCDARCCGAGLRAVGLGDAAVPCSAATYLGDAVTPGPAGEGPTVPRSKVRCIGVTGATRYLGRGAAGFLLWDLAKRIIIDHNVGFFGSYGL</sequence>
<name>A0A067NS49_PLEO1</name>
<dbReference type="InParanoid" id="A0A067NS49"/>
<dbReference type="HOGENOM" id="CLU_1826075_0_0_1"/>